<dbReference type="Pfam" id="PF01272">
    <property type="entry name" value="GreA_GreB"/>
    <property type="match status" value="1"/>
</dbReference>
<dbReference type="AlphaFoldDB" id="A0A2S5T6X4"/>
<accession>A0A2S5T6X4</accession>
<sequence length="139" mass="14724">MEVLTQERVLTKLDHARLTSLLARSRAGLPPKLAALAEEILDFADVVEATEIAADVVTMRSRVRVARTGEAPVEFTLSYPVEGSPPPEGTVSVLTPMGLSLLGARTGQTVSWTGPTGEPHTAQVLEVVYQPEAAGDYGA</sequence>
<dbReference type="RefSeq" id="WP_104356443.1">
    <property type="nucleotide sequence ID" value="NZ_CALFFA010000022.1"/>
</dbReference>
<evidence type="ECO:0000313" key="3">
    <source>
        <dbReference type="EMBL" id="TCP09717.1"/>
    </source>
</evidence>
<dbReference type="InterPro" id="IPR036953">
    <property type="entry name" value="GreA/GreB_C_sf"/>
</dbReference>
<dbReference type="Proteomes" id="UP000239406">
    <property type="component" value="Unassembled WGS sequence"/>
</dbReference>
<name>A0A2S5T6X4_9BURK</name>
<gene>
    <name evidence="2" type="ORF">C1702_04200</name>
    <name evidence="3" type="ORF">EV676_101293</name>
</gene>
<reference evidence="2 4" key="1">
    <citation type="submission" date="2018-02" db="EMBL/GenBank/DDBJ databases">
        <title>Reclassifiation of [Polyangium] brachysporum DSM 7029 as Guopingzhaonella breviflexa gen. nov., sp. nov., a member of the family Comamonadaceae.</title>
        <authorList>
            <person name="Tang B."/>
        </authorList>
    </citation>
    <scope>NUCLEOTIDE SEQUENCE [LARGE SCALE GENOMIC DNA]</scope>
    <source>
        <strain evidence="2 4">DSM 15344</strain>
    </source>
</reference>
<dbReference type="EMBL" id="SLXF01000001">
    <property type="protein sequence ID" value="TCP09717.1"/>
    <property type="molecule type" value="Genomic_DNA"/>
</dbReference>
<dbReference type="InterPro" id="IPR001437">
    <property type="entry name" value="Tscrpt_elong_fac_GreA/B_C"/>
</dbReference>
<dbReference type="OrthoDB" id="192847at2"/>
<dbReference type="GO" id="GO:0003677">
    <property type="term" value="F:DNA binding"/>
    <property type="evidence" value="ECO:0007669"/>
    <property type="project" value="InterPro"/>
</dbReference>
<feature type="domain" description="Transcription elongation factor GreA/GreB C-terminal" evidence="1">
    <location>
        <begin position="54"/>
        <end position="128"/>
    </location>
</feature>
<dbReference type="SUPFAM" id="SSF54534">
    <property type="entry name" value="FKBP-like"/>
    <property type="match status" value="1"/>
</dbReference>
<evidence type="ECO:0000313" key="4">
    <source>
        <dbReference type="Proteomes" id="UP000239406"/>
    </source>
</evidence>
<dbReference type="EMBL" id="PSNY01000004">
    <property type="protein sequence ID" value="PPE70753.1"/>
    <property type="molecule type" value="Genomic_DNA"/>
</dbReference>
<keyword evidence="3" id="KW-0418">Kinase</keyword>
<dbReference type="Proteomes" id="UP000294772">
    <property type="component" value="Unassembled WGS sequence"/>
</dbReference>
<keyword evidence="3" id="KW-0808">Transferase</keyword>
<dbReference type="GO" id="GO:0032784">
    <property type="term" value="P:regulation of DNA-templated transcription elongation"/>
    <property type="evidence" value="ECO:0007669"/>
    <property type="project" value="InterPro"/>
</dbReference>
<protein>
    <submittedName>
        <fullName evidence="3">Regulator of nucleoside diphosphate kinase</fullName>
    </submittedName>
</protein>
<comment type="caution">
    <text evidence="2">The sequence shown here is derived from an EMBL/GenBank/DDBJ whole genome shotgun (WGS) entry which is preliminary data.</text>
</comment>
<evidence type="ECO:0000259" key="1">
    <source>
        <dbReference type="Pfam" id="PF01272"/>
    </source>
</evidence>
<proteinExistence type="predicted"/>
<keyword evidence="4" id="KW-1185">Reference proteome</keyword>
<dbReference type="Gene3D" id="3.10.50.30">
    <property type="entry name" value="Transcription elongation factor, GreA/GreB, C-terminal domain"/>
    <property type="match status" value="1"/>
</dbReference>
<reference evidence="3 5" key="2">
    <citation type="submission" date="2019-03" db="EMBL/GenBank/DDBJ databases">
        <title>Genomic Encyclopedia of Type Strains, Phase IV (KMG-IV): sequencing the most valuable type-strain genomes for metagenomic binning, comparative biology and taxonomic classification.</title>
        <authorList>
            <person name="Goeker M."/>
        </authorList>
    </citation>
    <scope>NUCLEOTIDE SEQUENCE [LARGE SCALE GENOMIC DNA]</scope>
    <source>
        <strain evidence="3 5">DSM 15264</strain>
    </source>
</reference>
<dbReference type="GO" id="GO:0016301">
    <property type="term" value="F:kinase activity"/>
    <property type="evidence" value="ECO:0007669"/>
    <property type="project" value="UniProtKB-KW"/>
</dbReference>
<evidence type="ECO:0000313" key="5">
    <source>
        <dbReference type="Proteomes" id="UP000294772"/>
    </source>
</evidence>
<evidence type="ECO:0000313" key="2">
    <source>
        <dbReference type="EMBL" id="PPE70753.1"/>
    </source>
</evidence>
<organism evidence="2 4">
    <name type="scientific">Caldimonas thermodepolymerans</name>
    <dbReference type="NCBI Taxonomy" id="215580"/>
    <lineage>
        <taxon>Bacteria</taxon>
        <taxon>Pseudomonadati</taxon>
        <taxon>Pseudomonadota</taxon>
        <taxon>Betaproteobacteria</taxon>
        <taxon>Burkholderiales</taxon>
        <taxon>Sphaerotilaceae</taxon>
        <taxon>Caldimonas</taxon>
    </lineage>
</organism>